<reference evidence="1" key="1">
    <citation type="journal article" date="2014" name="Nat. Commun.">
        <title>The tobacco genome sequence and its comparison with those of tomato and potato.</title>
        <authorList>
            <person name="Sierro N."/>
            <person name="Battey J.N."/>
            <person name="Ouadi S."/>
            <person name="Bakaher N."/>
            <person name="Bovet L."/>
            <person name="Willig A."/>
            <person name="Goepfert S."/>
            <person name="Peitsch M.C."/>
            <person name="Ivanov N.V."/>
        </authorList>
    </citation>
    <scope>NUCLEOTIDE SEQUENCE [LARGE SCALE GENOMIC DNA]</scope>
</reference>
<evidence type="ECO:0000313" key="2">
    <source>
        <dbReference type="RefSeq" id="XP_075077298.1"/>
    </source>
</evidence>
<dbReference type="Proteomes" id="UP000790787">
    <property type="component" value="Chromosome 9"/>
</dbReference>
<protein>
    <submittedName>
        <fullName evidence="2">Uncharacterized protein LOC142164032</fullName>
    </submittedName>
</protein>
<name>A0AC58RX45_TOBAC</name>
<reference evidence="2" key="2">
    <citation type="submission" date="2025-08" db="UniProtKB">
        <authorList>
            <consortium name="RefSeq"/>
        </authorList>
    </citation>
    <scope>IDENTIFICATION</scope>
    <source>
        <tissue evidence="2">Leaf</tissue>
    </source>
</reference>
<proteinExistence type="predicted"/>
<keyword evidence="1" id="KW-1185">Reference proteome</keyword>
<dbReference type="RefSeq" id="XP_075077298.1">
    <property type="nucleotide sequence ID" value="XM_075221197.1"/>
</dbReference>
<sequence length="458" mass="51987">MKDLLPRKLLQDLFSGHVKGIGREKHGLYVLQEKQEKLSSTVSKSALDLLHCDIWGSYRVPAYDGKRFFVTTVDDYTRFTWIFLIHSKSDTIVVLKELFAKIQNIFSTSVKTLRTNNGCEFFNTEFKGLLSTLVVPKYFDKFASRAIHVVLIGFAPSKKGNHVFPVLGLLTLEASIGNLNQTSTAYAESPGTPDSSTHGEFYSPHHLTELMKKHLIILLKPMKKTIQLFLMKLMAHLNHSIHKNLGDLVDLMCCKAMSLNQEAVSDPKWVQAMKQEVATLEDNNTWTIIDLCPGYNRKKGLDYTENLSPVAKMVTMKSIIALAAFRHWLIYQMDVHNVFLNGDLLKEVYMHIFEGFCRQGETQKVQRRNCSESKEVCHGIDLELAGGKPIPTPLEFNHKLTLVVFDKFVNKGEASIDAHLEDLGSYQRLVGRLLYLTMTRSDIAFVVQVLSQHMHAPK</sequence>
<gene>
    <name evidence="2" type="primary">LOC142164032</name>
</gene>
<evidence type="ECO:0000313" key="1">
    <source>
        <dbReference type="Proteomes" id="UP000790787"/>
    </source>
</evidence>
<accession>A0AC58RX45</accession>
<organism evidence="1 2">
    <name type="scientific">Nicotiana tabacum</name>
    <name type="common">Common tobacco</name>
    <dbReference type="NCBI Taxonomy" id="4097"/>
    <lineage>
        <taxon>Eukaryota</taxon>
        <taxon>Viridiplantae</taxon>
        <taxon>Streptophyta</taxon>
        <taxon>Embryophyta</taxon>
        <taxon>Tracheophyta</taxon>
        <taxon>Spermatophyta</taxon>
        <taxon>Magnoliopsida</taxon>
        <taxon>eudicotyledons</taxon>
        <taxon>Gunneridae</taxon>
        <taxon>Pentapetalae</taxon>
        <taxon>asterids</taxon>
        <taxon>lamiids</taxon>
        <taxon>Solanales</taxon>
        <taxon>Solanaceae</taxon>
        <taxon>Nicotianoideae</taxon>
        <taxon>Nicotianeae</taxon>
        <taxon>Nicotiana</taxon>
    </lineage>
</organism>